<protein>
    <submittedName>
        <fullName evidence="1">Uncharacterized protein</fullName>
    </submittedName>
</protein>
<dbReference type="EMBL" id="MT142124">
    <property type="protein sequence ID" value="QJA74846.1"/>
    <property type="molecule type" value="Genomic_DNA"/>
</dbReference>
<gene>
    <name evidence="1" type="ORF">MM415A01919_0005</name>
</gene>
<dbReference type="InterPro" id="IPR048922">
    <property type="entry name" value="Bbp16"/>
</dbReference>
<reference evidence="1" key="1">
    <citation type="submission" date="2020-03" db="EMBL/GenBank/DDBJ databases">
        <title>The deep terrestrial virosphere.</title>
        <authorList>
            <person name="Holmfeldt K."/>
            <person name="Nilsson E."/>
            <person name="Simone D."/>
            <person name="Lopez-Fernandez M."/>
            <person name="Wu X."/>
            <person name="de Brujin I."/>
            <person name="Lundin D."/>
            <person name="Andersson A."/>
            <person name="Bertilsson S."/>
            <person name="Dopson M."/>
        </authorList>
    </citation>
    <scope>NUCLEOTIDE SEQUENCE</scope>
    <source>
        <strain evidence="1">MM415A01919</strain>
    </source>
</reference>
<dbReference type="AlphaFoldDB" id="A0A6M3JXK8"/>
<organism evidence="1">
    <name type="scientific">viral metagenome</name>
    <dbReference type="NCBI Taxonomy" id="1070528"/>
    <lineage>
        <taxon>unclassified sequences</taxon>
        <taxon>metagenomes</taxon>
        <taxon>organismal metagenomes</taxon>
    </lineage>
</organism>
<sequence>MYVDKELLVASELAVSASGANYSSAVDLGVAANVAKGKPLYLVVVVDELFAGTGTTMQVRVVTATASNLITNQKILVETPAIAKASLTAGRDPIVLALPPMPESGGAQRYLGADFRTDNTFETTGKVTAFFTSEPESNY</sequence>
<proteinExistence type="predicted"/>
<evidence type="ECO:0000313" key="1">
    <source>
        <dbReference type="EMBL" id="QJA74846.1"/>
    </source>
</evidence>
<dbReference type="Pfam" id="PF21190">
    <property type="entry name" value="Bbp16"/>
    <property type="match status" value="1"/>
</dbReference>
<accession>A0A6M3JXK8</accession>
<dbReference type="Gene3D" id="2.60.120.1110">
    <property type="match status" value="1"/>
</dbReference>
<name>A0A6M3JXK8_9ZZZZ</name>